<feature type="compositionally biased region" description="Polar residues" evidence="1">
    <location>
        <begin position="721"/>
        <end position="747"/>
    </location>
</feature>
<reference key="1">
    <citation type="journal article" date="2007" name="Nature">
        <title>The medaka draft genome and insights into vertebrate genome evolution.</title>
        <authorList>
            <person name="Kasahara M."/>
            <person name="Naruse K."/>
            <person name="Sasaki S."/>
            <person name="Nakatani Y."/>
            <person name="Qu W."/>
            <person name="Ahsan B."/>
            <person name="Yamada T."/>
            <person name="Nagayasu Y."/>
            <person name="Doi K."/>
            <person name="Kasai Y."/>
            <person name="Jindo T."/>
            <person name="Kobayashi D."/>
            <person name="Shimada A."/>
            <person name="Toyoda A."/>
            <person name="Kuroki Y."/>
            <person name="Fujiyama A."/>
            <person name="Sasaki T."/>
            <person name="Shimizu A."/>
            <person name="Asakawa S."/>
            <person name="Shimizu N."/>
            <person name="Hashimoto S."/>
            <person name="Yang J."/>
            <person name="Lee Y."/>
            <person name="Matsushima K."/>
            <person name="Sugano S."/>
            <person name="Sakaizumi M."/>
            <person name="Narita T."/>
            <person name="Ohishi K."/>
            <person name="Haga S."/>
            <person name="Ohta F."/>
            <person name="Nomoto H."/>
            <person name="Nogata K."/>
            <person name="Morishita T."/>
            <person name="Endo T."/>
            <person name="Shin-I T."/>
            <person name="Takeda H."/>
            <person name="Morishita S."/>
            <person name="Kohara Y."/>
        </authorList>
    </citation>
    <scope>NUCLEOTIDE SEQUENCE [LARGE SCALE GENOMIC DNA]</scope>
    <source>
        <strain>Hd-rR</strain>
    </source>
</reference>
<dbReference type="InterPro" id="IPR028889">
    <property type="entry name" value="USP"/>
</dbReference>
<reference evidence="3" key="3">
    <citation type="submission" date="2025-08" db="UniProtKB">
        <authorList>
            <consortium name="Ensembl"/>
        </authorList>
    </citation>
    <scope>IDENTIFICATION</scope>
    <source>
        <strain evidence="3">HSOK</strain>
    </source>
</reference>
<reference evidence="3 4" key="2">
    <citation type="submission" date="2017-04" db="EMBL/GenBank/DDBJ databases">
        <title>CpG methylation of centromeres and impact of large insertions on vertebrate speciation.</title>
        <authorList>
            <person name="Ichikawa K."/>
            <person name="Yoshimura J."/>
            <person name="Morishita S."/>
        </authorList>
    </citation>
    <scope>NUCLEOTIDE SEQUENCE</scope>
    <source>
        <strain evidence="3 4">HSOK</strain>
    </source>
</reference>
<accession>A0A3P9IFZ6</accession>
<dbReference type="InterPro" id="IPR028890">
    <property type="entry name" value="Peptidase_C98"/>
</dbReference>
<dbReference type="PANTHER" id="PTHR15294:SF3">
    <property type="entry name" value="SUMO-SPECIFIC ISOPEPTIDASE USPL1"/>
    <property type="match status" value="1"/>
</dbReference>
<dbReference type="SUPFAM" id="SSF54001">
    <property type="entry name" value="Cysteine proteinases"/>
    <property type="match status" value="1"/>
</dbReference>
<dbReference type="InterPro" id="IPR038765">
    <property type="entry name" value="Papain-like_cys_pep_sf"/>
</dbReference>
<dbReference type="Pfam" id="PF15499">
    <property type="entry name" value="Peptidase_C98"/>
    <property type="match status" value="1"/>
</dbReference>
<evidence type="ECO:0000259" key="2">
    <source>
        <dbReference type="PROSITE" id="PS50235"/>
    </source>
</evidence>
<dbReference type="AlphaFoldDB" id="A0A3P9IFZ6"/>
<feature type="domain" description="USP" evidence="2">
    <location>
        <begin position="334"/>
        <end position="605"/>
    </location>
</feature>
<organism evidence="3 4">
    <name type="scientific">Oryzias latipes</name>
    <name type="common">Japanese rice fish</name>
    <name type="synonym">Japanese killifish</name>
    <dbReference type="NCBI Taxonomy" id="8090"/>
    <lineage>
        <taxon>Eukaryota</taxon>
        <taxon>Metazoa</taxon>
        <taxon>Chordata</taxon>
        <taxon>Craniata</taxon>
        <taxon>Vertebrata</taxon>
        <taxon>Euteleostomi</taxon>
        <taxon>Actinopterygii</taxon>
        <taxon>Neopterygii</taxon>
        <taxon>Teleostei</taxon>
        <taxon>Neoteleostei</taxon>
        <taxon>Acanthomorphata</taxon>
        <taxon>Ovalentaria</taxon>
        <taxon>Atherinomorphae</taxon>
        <taxon>Beloniformes</taxon>
        <taxon>Adrianichthyidae</taxon>
        <taxon>Oryziinae</taxon>
        <taxon>Oryzias</taxon>
    </lineage>
</organism>
<proteinExistence type="predicted"/>
<feature type="compositionally biased region" description="Polar residues" evidence="1">
    <location>
        <begin position="758"/>
        <end position="776"/>
    </location>
</feature>
<dbReference type="GO" id="GO:0032183">
    <property type="term" value="F:SUMO binding"/>
    <property type="evidence" value="ECO:0007669"/>
    <property type="project" value="InterPro"/>
</dbReference>
<evidence type="ECO:0000313" key="3">
    <source>
        <dbReference type="Ensembl" id="ENSORLP00015018760.1"/>
    </source>
</evidence>
<feature type="region of interest" description="Disordered" evidence="1">
    <location>
        <begin position="149"/>
        <end position="169"/>
    </location>
</feature>
<evidence type="ECO:0000256" key="1">
    <source>
        <dbReference type="SAM" id="MobiDB-lite"/>
    </source>
</evidence>
<protein>
    <submittedName>
        <fullName evidence="3">Ubiquitin specific peptidase like 1</fullName>
    </submittedName>
</protein>
<feature type="compositionally biased region" description="Polar residues" evidence="1">
    <location>
        <begin position="789"/>
        <end position="813"/>
    </location>
</feature>
<feature type="region of interest" description="Disordered" evidence="1">
    <location>
        <begin position="696"/>
        <end position="813"/>
    </location>
</feature>
<dbReference type="GO" id="GO:0030576">
    <property type="term" value="P:Cajal body organization"/>
    <property type="evidence" value="ECO:0007669"/>
    <property type="project" value="InterPro"/>
</dbReference>
<dbReference type="Ensembl" id="ENSORLT00015027549.1">
    <property type="protein sequence ID" value="ENSORLP00015018760.1"/>
    <property type="gene ID" value="ENSORLG00015019822.1"/>
</dbReference>
<dbReference type="PROSITE" id="PS50235">
    <property type="entry name" value="USP_3"/>
    <property type="match status" value="1"/>
</dbReference>
<reference evidence="3" key="4">
    <citation type="submission" date="2025-09" db="UniProtKB">
        <authorList>
            <consortium name="Ensembl"/>
        </authorList>
    </citation>
    <scope>IDENTIFICATION</scope>
    <source>
        <strain evidence="3">HSOK</strain>
    </source>
</reference>
<evidence type="ECO:0000313" key="4">
    <source>
        <dbReference type="Proteomes" id="UP000265200"/>
    </source>
</evidence>
<dbReference type="Proteomes" id="UP000265200">
    <property type="component" value="Chromosome 14"/>
</dbReference>
<dbReference type="InterPro" id="IPR033505">
    <property type="entry name" value="USPL1"/>
</dbReference>
<dbReference type="PANTHER" id="PTHR15294">
    <property type="entry name" value="RETINOVIN-RELATED"/>
    <property type="match status" value="1"/>
</dbReference>
<name>A0A3P9IFZ6_ORYLA</name>
<sequence>MKRCTWSRLSGNLGAEPSCSDMVMFSEQHLVAVDPKSSDCLPMTDGDTGLEALASPQAGYLGKVQERAASLDHCPWCAAKGLTFSLRSYHINLQESITLCKNSQCLFPLVTRPLEDILSSLDLTKSIVENKRKNNFALEHEELVKSPVKRQRVSEDADFESQSGTQTDRDVISPIRNGLQQTFEDDGKNLNENQKVSVDAETVGSNYSPDKDVQKRSITCSYDCAASACLASEELSSNSLGATVENEATIPSHLGALDTPDKTTRHRISIPDNDQDTLFMEDDIPLTPALRTDENSPTADIIICKDGKNSKPGSGDLSCSPQKSSKLVSVPKQLFWSNRDSLCWLDSLLVALVNCKSLRKSKPKDEPQRSSVWHLMTKYDSICSSIKTHQHTDKDGLALVPSHVLQQANAELESLRISLFQELQPKLHCKLGQRETPVFAMPLLLKMDSWAEPLFQLTFRWEFQCRECKVASKERVTKTLPTFTKVVSDWRPQHAVHFSPCNYCRRPNQMRTMMLERVPEVFALHFVEGLPQNDVNLHSFNFNEKRYSITTVIQYDQQLQHFVTWTRRSDGSWLEYDDLKHPECQIHQELLIPAHEMHIIFWEEEGEEPSVCSPSSTFVEPPPPVESLPSLMNLSVDEPVLHNDTDIISAFVEEESPSAANADTSIGATTLLDAFQGLNHNDIVTLTLVELETDQETLPSKDNKPAQDFNVSSRGEKFPSSPDSSSPTEVNVCQSSKPPATASSSGPESDVGIDPTFFTATASSEPSTPVPNNSGSPIVHDNQLESEQKASPVSSTDTSALSTNQESSTTTSVLDQNARLSLMLTAHPLYKHKWNKNVEVTQELTPAAKTRLAQPLHSTPHPLKKQPIPITLSKPQILADESGEFPPKAAEMYGGFSTKSLPPSPALPNDEAKVFHTVSKLPSMPTSKQFLDIWPSKKLPSKVLPGLSDTEALRYKLIKKLKAKKKKLAKLNQQLGKQGGTFLLPDSTALTSPSTVSSSTYDGSTCDDFLSELLSPATTASNVSPDSTGFLEMLASGQNVPETLNSKVSDNIQSHTNCGTNEPDAENFLEMFLSQCC</sequence>